<evidence type="ECO:0000256" key="2">
    <source>
        <dbReference type="SAM" id="Phobius"/>
    </source>
</evidence>
<dbReference type="OrthoDB" id="204947at2157"/>
<name>M0DQW8_9EURY</name>
<feature type="compositionally biased region" description="Low complexity" evidence="1">
    <location>
        <begin position="120"/>
        <end position="130"/>
    </location>
</feature>
<keyword evidence="2" id="KW-0472">Membrane</keyword>
<feature type="transmembrane region" description="Helical" evidence="2">
    <location>
        <begin position="36"/>
        <end position="54"/>
    </location>
</feature>
<organism evidence="4 5">
    <name type="scientific">Halorubrum saccharovorum DSM 1137</name>
    <dbReference type="NCBI Taxonomy" id="1227484"/>
    <lineage>
        <taxon>Archaea</taxon>
        <taxon>Methanobacteriati</taxon>
        <taxon>Methanobacteriota</taxon>
        <taxon>Stenosarchaea group</taxon>
        <taxon>Halobacteria</taxon>
        <taxon>Halobacteriales</taxon>
        <taxon>Haloferacaceae</taxon>
        <taxon>Halorubrum</taxon>
    </lineage>
</organism>
<gene>
    <name evidence="4" type="ORF">C471_14410</name>
</gene>
<keyword evidence="5" id="KW-1185">Reference proteome</keyword>
<evidence type="ECO:0000256" key="1">
    <source>
        <dbReference type="SAM" id="MobiDB-lite"/>
    </source>
</evidence>
<accession>M0DQW8</accession>
<dbReference type="Pfam" id="PF24460">
    <property type="entry name" value="DUF7575"/>
    <property type="match status" value="1"/>
</dbReference>
<evidence type="ECO:0000259" key="3">
    <source>
        <dbReference type="Pfam" id="PF24460"/>
    </source>
</evidence>
<keyword evidence="2" id="KW-0812">Transmembrane</keyword>
<dbReference type="RefSeq" id="WP_004050168.1">
    <property type="nucleotide sequence ID" value="NZ_AOJE01000069.1"/>
</dbReference>
<reference evidence="4 5" key="1">
    <citation type="journal article" date="2014" name="PLoS Genet.">
        <title>Phylogenetically driven sequencing of extremely halophilic archaea reveals strategies for static and dynamic osmo-response.</title>
        <authorList>
            <person name="Becker E.A."/>
            <person name="Seitzer P.M."/>
            <person name="Tritt A."/>
            <person name="Larsen D."/>
            <person name="Krusor M."/>
            <person name="Yao A.I."/>
            <person name="Wu D."/>
            <person name="Madern D."/>
            <person name="Eisen J.A."/>
            <person name="Darling A.E."/>
            <person name="Facciotti M.T."/>
        </authorList>
    </citation>
    <scope>NUCLEOTIDE SEQUENCE [LARGE SCALE GENOMIC DNA]</scope>
    <source>
        <strain evidence="4 5">DSM 1137</strain>
    </source>
</reference>
<feature type="transmembrane region" description="Helical" evidence="2">
    <location>
        <begin position="12"/>
        <end position="29"/>
    </location>
</feature>
<dbReference type="EMBL" id="AOJE01000069">
    <property type="protein sequence ID" value="ELZ36519.1"/>
    <property type="molecule type" value="Genomic_DNA"/>
</dbReference>
<sequence>MSDHEPSRRRPWLAAALALLVSGLGHAYLRRWARAFGWYVLVTATLVFVVPDAAVDRVVAGDPPPIGDIAPALVVVAASVVDAYVLAVRDNRTRERRSSSTGAEEGPSRSDDRGETPRIEAATVAEGTETGETDAERGPPEAVSDPVEDEVSCPHCGRDTDATLDFCQWCAESLDA</sequence>
<evidence type="ECO:0000313" key="5">
    <source>
        <dbReference type="Proteomes" id="UP000011514"/>
    </source>
</evidence>
<dbReference type="InterPro" id="IPR055997">
    <property type="entry name" value="DUF7575"/>
</dbReference>
<feature type="compositionally biased region" description="Basic and acidic residues" evidence="1">
    <location>
        <begin position="106"/>
        <end position="118"/>
    </location>
</feature>
<feature type="domain" description="DUF7575" evidence="3">
    <location>
        <begin position="148"/>
        <end position="175"/>
    </location>
</feature>
<dbReference type="AlphaFoldDB" id="M0DQW8"/>
<dbReference type="PATRIC" id="fig|1227484.4.peg.2834"/>
<dbReference type="eggNOG" id="arCOG03295">
    <property type="taxonomic scope" value="Archaea"/>
</dbReference>
<evidence type="ECO:0000313" key="4">
    <source>
        <dbReference type="EMBL" id="ELZ36519.1"/>
    </source>
</evidence>
<feature type="region of interest" description="Disordered" evidence="1">
    <location>
        <begin position="92"/>
        <end position="155"/>
    </location>
</feature>
<protein>
    <recommendedName>
        <fullName evidence="3">DUF7575 domain-containing protein</fullName>
    </recommendedName>
</protein>
<feature type="transmembrane region" description="Helical" evidence="2">
    <location>
        <begin position="69"/>
        <end position="88"/>
    </location>
</feature>
<dbReference type="Proteomes" id="UP000011514">
    <property type="component" value="Unassembled WGS sequence"/>
</dbReference>
<proteinExistence type="predicted"/>
<keyword evidence="2" id="KW-1133">Transmembrane helix</keyword>
<dbReference type="STRING" id="1227484.C471_14410"/>
<comment type="caution">
    <text evidence="4">The sequence shown here is derived from an EMBL/GenBank/DDBJ whole genome shotgun (WGS) entry which is preliminary data.</text>
</comment>